<evidence type="ECO:0000256" key="5">
    <source>
        <dbReference type="SAM" id="MobiDB-lite"/>
    </source>
</evidence>
<dbReference type="InterPro" id="IPR001841">
    <property type="entry name" value="Znf_RING"/>
</dbReference>
<protein>
    <recommendedName>
        <fullName evidence="6">RING-type domain-containing protein</fullName>
    </recommendedName>
</protein>
<organism evidence="7">
    <name type="scientific">Brachypodium distachyon</name>
    <name type="common">Purple false brome</name>
    <name type="synonym">Trachynia distachya</name>
    <dbReference type="NCBI Taxonomy" id="15368"/>
    <lineage>
        <taxon>Eukaryota</taxon>
        <taxon>Viridiplantae</taxon>
        <taxon>Streptophyta</taxon>
        <taxon>Embryophyta</taxon>
        <taxon>Tracheophyta</taxon>
        <taxon>Spermatophyta</taxon>
        <taxon>Magnoliopsida</taxon>
        <taxon>Liliopsida</taxon>
        <taxon>Poales</taxon>
        <taxon>Poaceae</taxon>
        <taxon>BOP clade</taxon>
        <taxon>Pooideae</taxon>
        <taxon>Stipodae</taxon>
        <taxon>Brachypodieae</taxon>
        <taxon>Brachypodium</taxon>
    </lineage>
</organism>
<dbReference type="EMBL" id="CM000881">
    <property type="protein sequence ID" value="PNT72798.1"/>
    <property type="molecule type" value="Genomic_DNA"/>
</dbReference>
<reference evidence="7 8" key="1">
    <citation type="journal article" date="2010" name="Nature">
        <title>Genome sequencing and analysis of the model grass Brachypodium distachyon.</title>
        <authorList>
            <consortium name="International Brachypodium Initiative"/>
        </authorList>
    </citation>
    <scope>NUCLEOTIDE SEQUENCE [LARGE SCALE GENOMIC DNA]</scope>
    <source>
        <strain evidence="7 8">Bd21</strain>
    </source>
</reference>
<dbReference type="PROSITE" id="PS50089">
    <property type="entry name" value="ZF_RING_2"/>
    <property type="match status" value="1"/>
</dbReference>
<name>A0A2K2DEU6_BRADI</name>
<dbReference type="PANTHER" id="PTHR45931:SF23">
    <property type="entry name" value="OS12G0134500 PROTEIN"/>
    <property type="match status" value="1"/>
</dbReference>
<evidence type="ECO:0000259" key="6">
    <source>
        <dbReference type="PROSITE" id="PS50089"/>
    </source>
</evidence>
<dbReference type="Pfam" id="PF13639">
    <property type="entry name" value="zf-RING_2"/>
    <property type="match status" value="1"/>
</dbReference>
<dbReference type="EnsemblPlants" id="PNT72798">
    <property type="protein sequence ID" value="PNT72798"/>
    <property type="gene ID" value="BRADI_2g49196v3"/>
</dbReference>
<evidence type="ECO:0000313" key="8">
    <source>
        <dbReference type="EnsemblPlants" id="PNT72798"/>
    </source>
</evidence>
<dbReference type="GO" id="GO:0008270">
    <property type="term" value="F:zinc ion binding"/>
    <property type="evidence" value="ECO:0007669"/>
    <property type="project" value="UniProtKB-KW"/>
</dbReference>
<proteinExistence type="predicted"/>
<dbReference type="GO" id="GO:0016567">
    <property type="term" value="P:protein ubiquitination"/>
    <property type="evidence" value="ECO:0000318"/>
    <property type="project" value="GO_Central"/>
</dbReference>
<evidence type="ECO:0000256" key="2">
    <source>
        <dbReference type="ARBA" id="ARBA00022771"/>
    </source>
</evidence>
<keyword evidence="2 4" id="KW-0863">Zinc-finger</keyword>
<dbReference type="GO" id="GO:0005737">
    <property type="term" value="C:cytoplasm"/>
    <property type="evidence" value="ECO:0000318"/>
    <property type="project" value="GO_Central"/>
</dbReference>
<reference evidence="7" key="2">
    <citation type="submission" date="2017-06" db="EMBL/GenBank/DDBJ databases">
        <title>WGS assembly of Brachypodium distachyon.</title>
        <authorList>
            <consortium name="The International Brachypodium Initiative"/>
            <person name="Lucas S."/>
            <person name="Harmon-Smith M."/>
            <person name="Lail K."/>
            <person name="Tice H."/>
            <person name="Grimwood J."/>
            <person name="Bruce D."/>
            <person name="Barry K."/>
            <person name="Shu S."/>
            <person name="Lindquist E."/>
            <person name="Wang M."/>
            <person name="Pitluck S."/>
            <person name="Vogel J.P."/>
            <person name="Garvin D.F."/>
            <person name="Mockler T.C."/>
            <person name="Schmutz J."/>
            <person name="Rokhsar D."/>
            <person name="Bevan M.W."/>
        </authorList>
    </citation>
    <scope>NUCLEOTIDE SEQUENCE</scope>
    <source>
        <strain evidence="7">Bd21</strain>
    </source>
</reference>
<evidence type="ECO:0000313" key="7">
    <source>
        <dbReference type="EMBL" id="PNT72798.1"/>
    </source>
</evidence>
<evidence type="ECO:0000256" key="3">
    <source>
        <dbReference type="ARBA" id="ARBA00022833"/>
    </source>
</evidence>
<dbReference type="InParanoid" id="A0A2K2DEU6"/>
<dbReference type="Gene3D" id="3.30.40.10">
    <property type="entry name" value="Zinc/RING finger domain, C3HC4 (zinc finger)"/>
    <property type="match status" value="1"/>
</dbReference>
<accession>A0A2K2DEU6</accession>
<dbReference type="InterPro" id="IPR051834">
    <property type="entry name" value="RING_finger_E3_ligase"/>
</dbReference>
<dbReference type="SUPFAM" id="SSF57850">
    <property type="entry name" value="RING/U-box"/>
    <property type="match status" value="1"/>
</dbReference>
<evidence type="ECO:0000256" key="1">
    <source>
        <dbReference type="ARBA" id="ARBA00022723"/>
    </source>
</evidence>
<gene>
    <name evidence="7" type="ORF">BRADI_2g49196v3</name>
</gene>
<feature type="domain" description="RING-type" evidence="6">
    <location>
        <begin position="59"/>
        <end position="102"/>
    </location>
</feature>
<keyword evidence="1" id="KW-0479">Metal-binding</keyword>
<dbReference type="OrthoDB" id="688307at2759"/>
<dbReference type="SMART" id="SM00184">
    <property type="entry name" value="RING"/>
    <property type="match status" value="1"/>
</dbReference>
<sequence length="115" mass="13000">MSATSQLGAAGDQEEEEGCPWWISDEEDEEDEGLSVAASERAIEELRKTTAGEAREQGCSVCMEDYFEAEEERIMAMPCGHSFHQRCIFEWLELSCVCPLSRFALPTHQETIIYT</sequence>
<keyword evidence="3" id="KW-0862">Zinc</keyword>
<dbReference type="GO" id="GO:0061630">
    <property type="term" value="F:ubiquitin protein ligase activity"/>
    <property type="evidence" value="ECO:0000318"/>
    <property type="project" value="GO_Central"/>
</dbReference>
<feature type="region of interest" description="Disordered" evidence="5">
    <location>
        <begin position="1"/>
        <end position="34"/>
    </location>
</feature>
<evidence type="ECO:0000256" key="4">
    <source>
        <dbReference type="PROSITE-ProRule" id="PRU00175"/>
    </source>
</evidence>
<dbReference type="PANTHER" id="PTHR45931">
    <property type="entry name" value="SI:CH211-59O9.10"/>
    <property type="match status" value="1"/>
</dbReference>
<keyword evidence="9" id="KW-1185">Reference proteome</keyword>
<dbReference type="Gramene" id="PNT72798">
    <property type="protein sequence ID" value="PNT72798"/>
    <property type="gene ID" value="BRADI_2g49196v3"/>
</dbReference>
<reference evidence="8" key="3">
    <citation type="submission" date="2018-08" db="UniProtKB">
        <authorList>
            <consortium name="EnsemblPlants"/>
        </authorList>
    </citation>
    <scope>IDENTIFICATION</scope>
    <source>
        <strain evidence="8">cv. Bd21</strain>
    </source>
</reference>
<dbReference type="Proteomes" id="UP000008810">
    <property type="component" value="Chromosome 2"/>
</dbReference>
<dbReference type="AlphaFoldDB" id="A0A2K2DEU6"/>
<dbReference type="InterPro" id="IPR013083">
    <property type="entry name" value="Znf_RING/FYVE/PHD"/>
</dbReference>
<evidence type="ECO:0000313" key="9">
    <source>
        <dbReference type="Proteomes" id="UP000008810"/>
    </source>
</evidence>
<feature type="compositionally biased region" description="Acidic residues" evidence="5">
    <location>
        <begin position="12"/>
        <end position="33"/>
    </location>
</feature>